<dbReference type="Proteomes" id="UP001574673">
    <property type="component" value="Unassembled WGS sequence"/>
</dbReference>
<evidence type="ECO:0000313" key="3">
    <source>
        <dbReference type="Proteomes" id="UP001574673"/>
    </source>
</evidence>
<protein>
    <submittedName>
        <fullName evidence="2">Uncharacterized protein</fullName>
    </submittedName>
</protein>
<reference evidence="3" key="1">
    <citation type="submission" date="2024-06" db="EMBL/GenBank/DDBJ databases">
        <title>Radixoralia hellwigii gen. nov., sp nov., isolated from a root canal in the human oral cavity.</title>
        <authorList>
            <person name="Bartsch S."/>
            <person name="Wittmer A."/>
            <person name="Schulz A.-K."/>
            <person name="Neumann-Schaal M."/>
            <person name="Wolf J."/>
            <person name="Gronow S."/>
            <person name="Tennert C."/>
            <person name="Haecker G."/>
            <person name="Cieplik F."/>
            <person name="Al-Ahmad A."/>
        </authorList>
    </citation>
    <scope>NUCLEOTIDE SEQUENCE [LARGE SCALE GENOMIC DNA]</scope>
    <source>
        <strain evidence="3">Wk13</strain>
    </source>
</reference>
<evidence type="ECO:0000256" key="1">
    <source>
        <dbReference type="SAM" id="MobiDB-lite"/>
    </source>
</evidence>
<comment type="caution">
    <text evidence="2">The sequence shown here is derived from an EMBL/GenBank/DDBJ whole genome shotgun (WGS) entry which is preliminary data.</text>
</comment>
<name>A0ABV4UFZ9_9RHOO</name>
<proteinExistence type="predicted"/>
<sequence>MEALVLWHFGGGARKPFIHTNFREACPQMPYPRGFWSAPKASRTLGKGFREGQGGKKSVKGKKGRKSAERKIKPHLK</sequence>
<evidence type="ECO:0000313" key="2">
    <source>
        <dbReference type="EMBL" id="MFA9950531.1"/>
    </source>
</evidence>
<gene>
    <name evidence="2" type="ORF">ABCS64_09420</name>
</gene>
<keyword evidence="3" id="KW-1185">Reference proteome</keyword>
<organism evidence="2 3">
    <name type="scientific">Dentiradicibacter hellwigii</name>
    <dbReference type="NCBI Taxonomy" id="3149053"/>
    <lineage>
        <taxon>Bacteria</taxon>
        <taxon>Pseudomonadati</taxon>
        <taxon>Pseudomonadota</taxon>
        <taxon>Betaproteobacteria</taxon>
        <taxon>Rhodocyclales</taxon>
        <taxon>Rhodocyclaceae</taxon>
        <taxon>Dentiradicibacter</taxon>
    </lineage>
</organism>
<feature type="region of interest" description="Disordered" evidence="1">
    <location>
        <begin position="42"/>
        <end position="77"/>
    </location>
</feature>
<dbReference type="EMBL" id="JBEUWX010000002">
    <property type="protein sequence ID" value="MFA9950531.1"/>
    <property type="molecule type" value="Genomic_DNA"/>
</dbReference>
<accession>A0ABV4UFZ9</accession>